<dbReference type="EMBL" id="RWGW01000001">
    <property type="protein sequence ID" value="RSK37890.1"/>
    <property type="molecule type" value="Genomic_DNA"/>
</dbReference>
<dbReference type="Pfam" id="PF20769">
    <property type="entry name" value="YPEB_N"/>
    <property type="match status" value="1"/>
</dbReference>
<organism evidence="6 7">
    <name type="scientific">Bhargavaea beijingensis</name>
    <dbReference type="NCBI Taxonomy" id="426756"/>
    <lineage>
        <taxon>Bacteria</taxon>
        <taxon>Bacillati</taxon>
        <taxon>Bacillota</taxon>
        <taxon>Bacilli</taxon>
        <taxon>Bacillales</taxon>
        <taxon>Caryophanaceae</taxon>
        <taxon>Bhargavaea</taxon>
    </lineage>
</organism>
<proteinExistence type="predicted"/>
<keyword evidence="3" id="KW-1133">Transmembrane helix</keyword>
<feature type="region of interest" description="Disordered" evidence="2">
    <location>
        <begin position="206"/>
        <end position="228"/>
    </location>
</feature>
<evidence type="ECO:0000256" key="1">
    <source>
        <dbReference type="SAM" id="Coils"/>
    </source>
</evidence>
<reference evidence="6 7" key="1">
    <citation type="submission" date="2018-12" db="EMBL/GenBank/DDBJ databases">
        <title>Comparitive functional genomics of dry heat resistant strains isolated from the viking spacecraft.</title>
        <authorList>
            <person name="Seuylemezian A."/>
            <person name="Vaishampayan P."/>
        </authorList>
    </citation>
    <scope>NUCLEOTIDE SEQUENCE [LARGE SCALE GENOMIC DNA]</scope>
    <source>
        <strain evidence="6 7">M6-11</strain>
    </source>
</reference>
<feature type="coiled-coil region" evidence="1">
    <location>
        <begin position="56"/>
        <end position="83"/>
    </location>
</feature>
<evidence type="ECO:0000313" key="7">
    <source>
        <dbReference type="Proteomes" id="UP000272481"/>
    </source>
</evidence>
<keyword evidence="3" id="KW-0472">Membrane</keyword>
<dbReference type="Proteomes" id="UP000272481">
    <property type="component" value="Unassembled WGS sequence"/>
</dbReference>
<comment type="caution">
    <text evidence="6">The sequence shown here is derived from an EMBL/GenBank/DDBJ whole genome shotgun (WGS) entry which is preliminary data.</text>
</comment>
<accession>A0ABX9ZH31</accession>
<dbReference type="InterPro" id="IPR048402">
    <property type="entry name" value="YpeB_N"/>
</dbReference>
<dbReference type="Pfam" id="PF14620">
    <property type="entry name" value="YPEB_PepSY1-2"/>
    <property type="match status" value="1"/>
</dbReference>
<evidence type="ECO:0000259" key="4">
    <source>
        <dbReference type="Pfam" id="PF14620"/>
    </source>
</evidence>
<evidence type="ECO:0000313" key="6">
    <source>
        <dbReference type="EMBL" id="RSK37890.1"/>
    </source>
</evidence>
<keyword evidence="1" id="KW-0175">Coiled coil</keyword>
<feature type="domain" description="Sporulation protein YpeB N-terminal" evidence="5">
    <location>
        <begin position="48"/>
        <end position="134"/>
    </location>
</feature>
<evidence type="ECO:0000256" key="2">
    <source>
        <dbReference type="SAM" id="MobiDB-lite"/>
    </source>
</evidence>
<name>A0ABX9ZH31_9BACL</name>
<keyword evidence="3" id="KW-0812">Transmembrane</keyword>
<dbReference type="InterPro" id="IPR014239">
    <property type="entry name" value="YpeB_PepSY1-2"/>
</dbReference>
<feature type="compositionally biased region" description="Basic and acidic residues" evidence="2">
    <location>
        <begin position="212"/>
        <end position="228"/>
    </location>
</feature>
<gene>
    <name evidence="6" type="ORF">EJA12_00210</name>
</gene>
<evidence type="ECO:0000256" key="3">
    <source>
        <dbReference type="SAM" id="Phobius"/>
    </source>
</evidence>
<feature type="domain" description="Sporulation protein YpeB PepSY1 and PepSY2" evidence="4">
    <location>
        <begin position="191"/>
        <end position="378"/>
    </location>
</feature>
<sequence length="451" mass="50994">MDLVKTADQKNRAAYLLHVRDPMKKLIFILAYTVAALAIFSWSASAKNERLTLLLNGQYTNKLTEATEQMNELEQEVRKVLLYQDQSAAEEPLNNIWRLSSEIRNNLSSLPLDREFSSEWMNYLTRLGDYADLASTGAIPQEKWGKALGNAAANLDEFSTEWSSVTRGMFAGGTGPNSWFAQLESEKPDKRWADLGQAVKTYSESDFPLTASEHDEQKKKDLKNLNDEPIGRDGALSRFKELFPDYDGATVHVSQSEPDAPYPFYHIRFQDGARIGYADFTERGGHLLSLLVERPVGEDVLPEADIRGRAEKFLRQAGYDDLVFEESRENSHYWHLSFVRVDPDTGGKVFADGVQVKLAKDDGEVLGVNTMEYIQKEKIKAQPINPFDPEEFFADGTEVHSEELGYTANEELVQRLCHLLVVTKKTGGRTDTYRLMVDTETGEVLKSEILR</sequence>
<feature type="transmembrane region" description="Helical" evidence="3">
    <location>
        <begin position="26"/>
        <end position="44"/>
    </location>
</feature>
<protein>
    <submittedName>
        <fullName evidence="6">Spore gernimation protein</fullName>
    </submittedName>
</protein>
<evidence type="ECO:0000259" key="5">
    <source>
        <dbReference type="Pfam" id="PF20769"/>
    </source>
</evidence>
<keyword evidence="7" id="KW-1185">Reference proteome</keyword>